<dbReference type="RefSeq" id="WP_058230904.1">
    <property type="nucleotide sequence ID" value="NZ_FMYG01000001.1"/>
</dbReference>
<dbReference type="STRING" id="993073.AS029_01970"/>
<dbReference type="InterPro" id="IPR057204">
    <property type="entry name" value="DUF7882"/>
</dbReference>
<protein>
    <recommendedName>
        <fullName evidence="1">DUF7882 domain-containing protein</fullName>
    </recommendedName>
</protein>
<evidence type="ECO:0000259" key="1">
    <source>
        <dbReference type="Pfam" id="PF25355"/>
    </source>
</evidence>
<dbReference type="EMBL" id="FMYG01000001">
    <property type="protein sequence ID" value="SDB84984.1"/>
    <property type="molecule type" value="Genomic_DNA"/>
</dbReference>
<name>A0A1G6GSR3_9MICO</name>
<evidence type="ECO:0000313" key="2">
    <source>
        <dbReference type="EMBL" id="SDB84984.1"/>
    </source>
</evidence>
<reference evidence="2 3" key="1">
    <citation type="submission" date="2016-09" db="EMBL/GenBank/DDBJ databases">
        <authorList>
            <person name="Capua I."/>
            <person name="De Benedictis P."/>
            <person name="Joannis T."/>
            <person name="Lombin L.H."/>
            <person name="Cattoli G."/>
        </authorList>
    </citation>
    <scope>NUCLEOTIDE SEQUENCE [LARGE SCALE GENOMIC DNA]</scope>
    <source>
        <strain evidence="2 3">NIO-1002</strain>
    </source>
</reference>
<dbReference type="OrthoDB" id="5123855at2"/>
<organism evidence="2 3">
    <name type="scientific">Microbacterium enclense</name>
    <dbReference type="NCBI Taxonomy" id="993073"/>
    <lineage>
        <taxon>Bacteria</taxon>
        <taxon>Bacillati</taxon>
        <taxon>Actinomycetota</taxon>
        <taxon>Actinomycetes</taxon>
        <taxon>Micrococcales</taxon>
        <taxon>Microbacteriaceae</taxon>
        <taxon>Microbacterium</taxon>
    </lineage>
</organism>
<feature type="domain" description="DUF7882" evidence="1">
    <location>
        <begin position="1"/>
        <end position="94"/>
    </location>
</feature>
<proteinExistence type="predicted"/>
<dbReference type="Pfam" id="PF25355">
    <property type="entry name" value="DUF7882"/>
    <property type="match status" value="1"/>
</dbReference>
<sequence>MGSLFYGSSASPIRMPDRVLAHVKVVVATKLRRGESFTLSWRHPAGEQAGRSTIWLQPSIPLRFVFGSPEPDPLDNAVLQAYAAAANSSSGLTVDLEPHAELAPHEVDAR</sequence>
<gene>
    <name evidence="2" type="ORF">SAMN05216418_0636</name>
</gene>
<dbReference type="AlphaFoldDB" id="A0A1G6GSR3"/>
<evidence type="ECO:0000313" key="3">
    <source>
        <dbReference type="Proteomes" id="UP000183203"/>
    </source>
</evidence>
<accession>A0A1G6GSR3</accession>
<dbReference type="Proteomes" id="UP000183203">
    <property type="component" value="Unassembled WGS sequence"/>
</dbReference>